<dbReference type="GO" id="GO:0005829">
    <property type="term" value="C:cytosol"/>
    <property type="evidence" value="ECO:0007669"/>
    <property type="project" value="TreeGrafter"/>
</dbReference>
<dbReference type="UniPathway" id="UPA00034">
    <property type="reaction ID" value="UER00025"/>
</dbReference>
<reference evidence="13 14" key="1">
    <citation type="submission" date="2018-01" db="EMBL/GenBank/DDBJ databases">
        <title>Co-occurrence of chitin degradation, pigmentation and bioactivity in marine Pseudoalteromonas.</title>
        <authorList>
            <person name="Paulsen S."/>
            <person name="Gram L."/>
            <person name="Machado H."/>
        </authorList>
    </citation>
    <scope>NUCLEOTIDE SEQUENCE [LARGE SCALE GENOMIC DNA]</scope>
    <source>
        <strain evidence="13 14">S3898</strain>
    </source>
</reference>
<evidence type="ECO:0000256" key="3">
    <source>
        <dbReference type="ARBA" id="ARBA00010219"/>
    </source>
</evidence>
<comment type="similarity">
    <text evidence="3 11">Belongs to the diaminopimelate epimerase family.</text>
</comment>
<name>A0A4Q7IPF6_9GAMM</name>
<dbReference type="GO" id="GO:0009089">
    <property type="term" value="P:lysine biosynthetic process via diaminopimelate"/>
    <property type="evidence" value="ECO:0007669"/>
    <property type="project" value="UniProtKB-UniRule"/>
</dbReference>
<dbReference type="Pfam" id="PF01678">
    <property type="entry name" value="DAP_epimerase"/>
    <property type="match status" value="2"/>
</dbReference>
<keyword evidence="6 11" id="KW-0028">Amino-acid biosynthesis</keyword>
<feature type="active site" description="Proton donor" evidence="11">
    <location>
        <position position="75"/>
    </location>
</feature>
<dbReference type="Proteomes" id="UP000291338">
    <property type="component" value="Unassembled WGS sequence"/>
</dbReference>
<dbReference type="PANTHER" id="PTHR31689:SF0">
    <property type="entry name" value="DIAMINOPIMELATE EPIMERASE"/>
    <property type="match status" value="1"/>
</dbReference>
<dbReference type="EC" id="5.1.1.7" evidence="4 11"/>
<dbReference type="PROSITE" id="PS01326">
    <property type="entry name" value="DAP_EPIMERASE"/>
    <property type="match status" value="1"/>
</dbReference>
<evidence type="ECO:0000256" key="5">
    <source>
        <dbReference type="ARBA" id="ARBA00022490"/>
    </source>
</evidence>
<dbReference type="InterPro" id="IPR018510">
    <property type="entry name" value="DAP_epimerase_AS"/>
</dbReference>
<accession>A0A4Q7IPF6</accession>
<comment type="catalytic activity">
    <reaction evidence="9 11">
        <text>(2S,6S)-2,6-diaminopimelate = meso-2,6-diaminopimelate</text>
        <dbReference type="Rhea" id="RHEA:15393"/>
        <dbReference type="ChEBI" id="CHEBI:57609"/>
        <dbReference type="ChEBI" id="CHEBI:57791"/>
        <dbReference type="EC" id="5.1.1.7"/>
    </reaction>
</comment>
<dbReference type="AlphaFoldDB" id="A0A4Q7IPF6"/>
<comment type="caution">
    <text evidence="13">The sequence shown here is derived from an EMBL/GenBank/DDBJ whole genome shotgun (WGS) entry which is preliminary data.</text>
</comment>
<evidence type="ECO:0000256" key="6">
    <source>
        <dbReference type="ARBA" id="ARBA00022605"/>
    </source>
</evidence>
<evidence type="ECO:0000256" key="10">
    <source>
        <dbReference type="ARBA" id="ARBA00074775"/>
    </source>
</evidence>
<keyword evidence="8 11" id="KW-0413">Isomerase</keyword>
<comment type="pathway">
    <text evidence="2 11">Amino-acid biosynthesis; L-lysine biosynthesis via DAP pathway; DL-2,6-diaminopimelate from LL-2,6-diaminopimelate: step 1/1.</text>
</comment>
<evidence type="ECO:0000256" key="12">
    <source>
        <dbReference type="PROSITE-ProRule" id="PRU10125"/>
    </source>
</evidence>
<organism evidence="13 14">
    <name type="scientific">Pseudoalteromonas phenolica</name>
    <dbReference type="NCBI Taxonomy" id="161398"/>
    <lineage>
        <taxon>Bacteria</taxon>
        <taxon>Pseudomonadati</taxon>
        <taxon>Pseudomonadota</taxon>
        <taxon>Gammaproteobacteria</taxon>
        <taxon>Alteromonadales</taxon>
        <taxon>Pseudoalteromonadaceae</taxon>
        <taxon>Pseudoalteromonas</taxon>
    </lineage>
</organism>
<dbReference type="EMBL" id="PPSX01000038">
    <property type="protein sequence ID" value="RZQ52967.1"/>
    <property type="molecule type" value="Genomic_DNA"/>
</dbReference>
<feature type="active site" description="Proton acceptor" evidence="11">
    <location>
        <position position="219"/>
    </location>
</feature>
<protein>
    <recommendedName>
        <fullName evidence="10 11">Diaminopimelate epimerase</fullName>
        <shortName evidence="11">DAP epimerase</shortName>
        <ecNumber evidence="4 11">5.1.1.7</ecNumber>
    </recommendedName>
    <alternativeName>
        <fullName evidence="11">PLP-independent amino acid racemase</fullName>
    </alternativeName>
</protein>
<feature type="binding site" evidence="11">
    <location>
        <position position="192"/>
    </location>
    <ligand>
        <name>substrate</name>
    </ligand>
</feature>
<dbReference type="InterPro" id="IPR001653">
    <property type="entry name" value="DAP_epimerase_DapF"/>
</dbReference>
<evidence type="ECO:0000256" key="1">
    <source>
        <dbReference type="ARBA" id="ARBA00004496"/>
    </source>
</evidence>
<dbReference type="PANTHER" id="PTHR31689">
    <property type="entry name" value="DIAMINOPIMELATE EPIMERASE, CHLOROPLASTIC"/>
    <property type="match status" value="1"/>
</dbReference>
<comment type="function">
    <text evidence="11">Catalyzes the stereoinversion of LL-2,6-diaminopimelate (L,L-DAP) to meso-diaminopimelate (meso-DAP), a precursor of L-lysine and an essential component of the bacterial peptidoglycan.</text>
</comment>
<dbReference type="GO" id="GO:0008837">
    <property type="term" value="F:diaminopimelate epimerase activity"/>
    <property type="evidence" value="ECO:0007669"/>
    <property type="project" value="UniProtKB-UniRule"/>
</dbReference>
<dbReference type="FunFam" id="3.10.310.10:FF:000002">
    <property type="entry name" value="Diaminopimelate epimerase"/>
    <property type="match status" value="1"/>
</dbReference>
<dbReference type="RefSeq" id="WP_130255693.1">
    <property type="nucleotide sequence ID" value="NZ_PPSX01000038.1"/>
</dbReference>
<feature type="binding site" evidence="11">
    <location>
        <position position="159"/>
    </location>
    <ligand>
        <name>substrate</name>
    </ligand>
</feature>
<dbReference type="NCBIfam" id="TIGR00652">
    <property type="entry name" value="DapF"/>
    <property type="match status" value="1"/>
</dbReference>
<feature type="binding site" evidence="11">
    <location>
        <position position="13"/>
    </location>
    <ligand>
        <name>substrate</name>
    </ligand>
</feature>
<dbReference type="SUPFAM" id="SSF54506">
    <property type="entry name" value="Diaminopimelate epimerase-like"/>
    <property type="match status" value="1"/>
</dbReference>
<evidence type="ECO:0000256" key="7">
    <source>
        <dbReference type="ARBA" id="ARBA00023154"/>
    </source>
</evidence>
<comment type="subcellular location">
    <subcellularLocation>
        <location evidence="1 11">Cytoplasm</location>
    </subcellularLocation>
</comment>
<feature type="site" description="Could be important to modulate the pK values of the two catalytic cysteine residues" evidence="11">
    <location>
        <position position="210"/>
    </location>
</feature>
<feature type="binding site" evidence="11">
    <location>
        <begin position="220"/>
        <end position="221"/>
    </location>
    <ligand>
        <name>substrate</name>
    </ligand>
</feature>
<evidence type="ECO:0000256" key="8">
    <source>
        <dbReference type="ARBA" id="ARBA00023235"/>
    </source>
</evidence>
<feature type="site" description="Could be important to modulate the pK values of the two catalytic cysteine residues" evidence="11">
    <location>
        <position position="161"/>
    </location>
</feature>
<dbReference type="HAMAP" id="MF_00197">
    <property type="entry name" value="DAP_epimerase"/>
    <property type="match status" value="1"/>
</dbReference>
<evidence type="ECO:0000256" key="4">
    <source>
        <dbReference type="ARBA" id="ARBA00013080"/>
    </source>
</evidence>
<feature type="site" description="Important for dimerization" evidence="11">
    <location>
        <position position="270"/>
    </location>
</feature>
<proteinExistence type="inferred from homology"/>
<keyword evidence="5 11" id="KW-0963">Cytoplasm</keyword>
<evidence type="ECO:0000313" key="13">
    <source>
        <dbReference type="EMBL" id="RZQ52967.1"/>
    </source>
</evidence>
<comment type="subunit">
    <text evidence="11">Homodimer.</text>
</comment>
<dbReference type="Gene3D" id="3.10.310.10">
    <property type="entry name" value="Diaminopimelate Epimerase, Chain A, domain 1"/>
    <property type="match status" value="2"/>
</dbReference>
<evidence type="ECO:0000256" key="9">
    <source>
        <dbReference type="ARBA" id="ARBA00051712"/>
    </source>
</evidence>
<keyword evidence="7 11" id="KW-0457">Lysine biosynthesis</keyword>
<feature type="binding site" evidence="11">
    <location>
        <position position="46"/>
    </location>
    <ligand>
        <name>substrate</name>
    </ligand>
</feature>
<dbReference type="FunFam" id="3.10.310.10:FF:000001">
    <property type="entry name" value="Diaminopimelate epimerase"/>
    <property type="match status" value="1"/>
</dbReference>
<evidence type="ECO:0000313" key="14">
    <source>
        <dbReference type="Proteomes" id="UP000291338"/>
    </source>
</evidence>
<evidence type="ECO:0000256" key="11">
    <source>
        <dbReference type="HAMAP-Rule" id="MF_00197"/>
    </source>
</evidence>
<feature type="binding site" evidence="11">
    <location>
        <position position="66"/>
    </location>
    <ligand>
        <name>substrate</name>
    </ligand>
</feature>
<evidence type="ECO:0000256" key="2">
    <source>
        <dbReference type="ARBA" id="ARBA00005196"/>
    </source>
</evidence>
<feature type="active site" evidence="12">
    <location>
        <position position="75"/>
    </location>
</feature>
<feature type="binding site" evidence="11">
    <location>
        <begin position="76"/>
        <end position="77"/>
    </location>
    <ligand>
        <name>substrate</name>
    </ligand>
</feature>
<gene>
    <name evidence="11" type="primary">dapF</name>
    <name evidence="13" type="ORF">C1E23_11440</name>
</gene>
<sequence>MFVNFSKMHGLGNDFMVVDNVTQNVFLSRDQIKKLADRNFGVGFDQLLMVEAPYSPDHDFHYRIFNSDGTEVEQCGNGARCFARFVRMKGLTNKHKVAVSTKGGNITLYTEKDGQVTVNMGNPHFAPSSVPFKAKKPELTYILRAGESTVFCGVVSMGNPHCVLEVDDVNTAEVETLGPLLENHERFPERANVGFMQIINPEHIKLRVWERGAAETLACGSGACAAVAVGIMQKKLASTVRVDLPGGSLQIRWQGEGNPVRMTGPAEHVFDGQISL</sequence>
<feature type="binding site" evidence="11">
    <location>
        <begin position="210"/>
        <end position="211"/>
    </location>
    <ligand>
        <name>substrate</name>
    </ligand>
</feature>